<evidence type="ECO:0000259" key="1">
    <source>
        <dbReference type="Pfam" id="PF03161"/>
    </source>
</evidence>
<gene>
    <name evidence="2" type="ORF">COT44_03940</name>
</gene>
<evidence type="ECO:0000313" key="3">
    <source>
        <dbReference type="Proteomes" id="UP000228996"/>
    </source>
</evidence>
<name>A0A2M6XCE5_9BACT</name>
<evidence type="ECO:0000313" key="2">
    <source>
        <dbReference type="EMBL" id="PIU03343.1"/>
    </source>
</evidence>
<accession>A0A2M6XCE5</accession>
<feature type="domain" description="Homing endonuclease LAGLIDADG" evidence="1">
    <location>
        <begin position="7"/>
        <end position="179"/>
    </location>
</feature>
<dbReference type="GO" id="GO:0004519">
    <property type="term" value="F:endonuclease activity"/>
    <property type="evidence" value="ECO:0007669"/>
    <property type="project" value="InterPro"/>
</dbReference>
<proteinExistence type="predicted"/>
<dbReference type="InterPro" id="IPR004860">
    <property type="entry name" value="LAGLIDADG_dom"/>
</dbReference>
<reference evidence="3" key="1">
    <citation type="submission" date="2017-09" db="EMBL/GenBank/DDBJ databases">
        <title>Depth-based differentiation of microbial function through sediment-hosted aquifers and enrichment of novel symbionts in the deep terrestrial subsurface.</title>
        <authorList>
            <person name="Probst A.J."/>
            <person name="Ladd B."/>
            <person name="Jarett J.K."/>
            <person name="Geller-Mcgrath D.E."/>
            <person name="Sieber C.M.K."/>
            <person name="Emerson J.B."/>
            <person name="Anantharaman K."/>
            <person name="Thomas B.C."/>
            <person name="Malmstrom R."/>
            <person name="Stieglmeier M."/>
            <person name="Klingl A."/>
            <person name="Woyke T."/>
            <person name="Ryan C.M."/>
            <person name="Banfield J.F."/>
        </authorList>
    </citation>
    <scope>NUCLEOTIDE SEQUENCE [LARGE SCALE GENOMIC DNA]</scope>
</reference>
<protein>
    <recommendedName>
        <fullName evidence="1">Homing endonuclease LAGLIDADG domain-containing protein</fullName>
    </recommendedName>
</protein>
<dbReference type="SUPFAM" id="SSF55608">
    <property type="entry name" value="Homing endonucleases"/>
    <property type="match status" value="1"/>
</dbReference>
<organism evidence="2 3">
    <name type="scientific">Candidatus Shapirobacteria bacterium CG08_land_8_20_14_0_20_39_18</name>
    <dbReference type="NCBI Taxonomy" id="1974883"/>
    <lineage>
        <taxon>Bacteria</taxon>
        <taxon>Candidatus Shapironibacteriota</taxon>
    </lineage>
</organism>
<dbReference type="InterPro" id="IPR027434">
    <property type="entry name" value="Homing_endonucl"/>
</dbReference>
<dbReference type="AlphaFoldDB" id="A0A2M6XCE5"/>
<sequence>MEYLLKQILIGSLLGDGHLTPLNKKGLSQLYLKYDDKTLSYLEWLHKMFIPIKTNEIKERSKGGYHQHYFTTLPSLELGYYRKLFYPLGKKSVPENISKLLTHPIALAIWYMDDGTLDFRKKYHRNASFATFCFSFKECEYLQKMLERNFSIRVGIHKTTMREKLYFRLYVRSESMDCFLCLIGKYIHPVFKYKVLIAKTHQQLR</sequence>
<comment type="caution">
    <text evidence="2">The sequence shown here is derived from an EMBL/GenBank/DDBJ whole genome shotgun (WGS) entry which is preliminary data.</text>
</comment>
<dbReference type="Proteomes" id="UP000228996">
    <property type="component" value="Unassembled WGS sequence"/>
</dbReference>
<dbReference type="Gene3D" id="3.10.28.10">
    <property type="entry name" value="Homing endonucleases"/>
    <property type="match status" value="2"/>
</dbReference>
<dbReference type="EMBL" id="PEYO01000018">
    <property type="protein sequence ID" value="PIU03343.1"/>
    <property type="molecule type" value="Genomic_DNA"/>
</dbReference>
<dbReference type="Pfam" id="PF03161">
    <property type="entry name" value="LAGLIDADG_2"/>
    <property type="match status" value="1"/>
</dbReference>